<feature type="compositionally biased region" description="Low complexity" evidence="1">
    <location>
        <begin position="557"/>
        <end position="588"/>
    </location>
</feature>
<feature type="compositionally biased region" description="Low complexity" evidence="1">
    <location>
        <begin position="279"/>
        <end position="290"/>
    </location>
</feature>
<feature type="region of interest" description="Disordered" evidence="1">
    <location>
        <begin position="134"/>
        <end position="295"/>
    </location>
</feature>
<organism evidence="2 3">
    <name type="scientific">Chlorella sorokiniana</name>
    <name type="common">Freshwater green alga</name>
    <dbReference type="NCBI Taxonomy" id="3076"/>
    <lineage>
        <taxon>Eukaryota</taxon>
        <taxon>Viridiplantae</taxon>
        <taxon>Chlorophyta</taxon>
        <taxon>core chlorophytes</taxon>
        <taxon>Trebouxiophyceae</taxon>
        <taxon>Chlorellales</taxon>
        <taxon>Chlorellaceae</taxon>
        <taxon>Chlorella clade</taxon>
        <taxon>Chlorella</taxon>
    </lineage>
</organism>
<feature type="region of interest" description="Disordered" evidence="1">
    <location>
        <begin position="661"/>
        <end position="724"/>
    </location>
</feature>
<gene>
    <name evidence="2" type="ORF">C2E21_3756</name>
</gene>
<feature type="compositionally biased region" description="Low complexity" evidence="1">
    <location>
        <begin position="896"/>
        <end position="907"/>
    </location>
</feature>
<feature type="compositionally biased region" description="Basic residues" evidence="1">
    <location>
        <begin position="547"/>
        <end position="556"/>
    </location>
</feature>
<name>A0A2P6TUT5_CHLSO</name>
<feature type="compositionally biased region" description="Low complexity" evidence="1">
    <location>
        <begin position="1019"/>
        <end position="1043"/>
    </location>
</feature>
<dbReference type="PANTHER" id="PTHR36055:SF1">
    <property type="entry name" value="C2H2-LIKE ZINC FINGER PROTEIN"/>
    <property type="match status" value="1"/>
</dbReference>
<feature type="compositionally biased region" description="Low complexity" evidence="1">
    <location>
        <begin position="858"/>
        <end position="881"/>
    </location>
</feature>
<evidence type="ECO:0000256" key="1">
    <source>
        <dbReference type="SAM" id="MobiDB-lite"/>
    </source>
</evidence>
<evidence type="ECO:0000313" key="2">
    <source>
        <dbReference type="EMBL" id="PRW57832.1"/>
    </source>
</evidence>
<sequence>MKLSSRVQEIVVSEGRCTPRQCELLAGGRVLVRVQGGPPQPFAIGRDVEDAVVTPAIPAGTSYEWTPPEPGRYFVRSEVYPSLRSEIRVLRPSETAEAVGTASSARTSTAFSRFGSMSAVDEFVPFPALKAAGTGSYSRGTQTGGSSCARQAGAFNPGPMLGRFQADSLGPDEEDSDDEGGGFVAPPAAGLRRRGHAAGAAPQQQQQQQQAVGSRGTLPELGRPAAPAGLDGFSVISGGSGGSPRSGSGSERSTSSAPLYVERRRVPGTLQSTYSAVHSGRSSYSDSRSGGSEERQPLLYSVGGQAGYTASYGPGGLRAYPAAGVPPRMGAEEARTQKCPRCRKEYLSTINQRRCIASHLGASGGAKAARGVADPKQLAEFWDGLSEAERRSVMAVKDEHNGERTLRELSCQILHRKRPGVTDGMAKEQRRLHLAGKMLHDFVTGELPPGGSQLVSVLSQVSEGTFLFERNAINRDEVLSGNNLEAGLGALVTKRLVGAHLAAKQAAAAAMQEQLEREQEDQEAQQAAKKGKQQQQQGQGQAGPAKKQTKGSKAKAKSAAPAAKAGSKPAAAVAAAAAEAPAEPAGSDAEADATTEQASTAGRPPPLQLATNGKASSPQQGGDDELSPPSSSGARYGISPLRASGGASQYTNFLFLAEEAAESAAADDADGWRTAGSGRPSSRASQAAGTKASGSGSSSQANGTSKAGGRSRSPPPGPLPLPPGFAVPPAGWVGPDGAPLMPPPLPPGYYWAAMPAMPGVQFGNVDMAEVLPGGPWPYPPFYPPGAPPPFGLPPPGAMLPPGVPLPPHTLPYGEEGFLAPFPPGMPVPLPPEVTEQLAAAAAAHAAAAPEGAAEEKAAGSAAAATEAAPQPAEPAQPAAAPRKGFLALLQDAYGPAGAAQQPAAASRAQRDSSFDAAAAAAELQRRWQAAAPAAVLAQPPQAAAAEAAPSAPRSASKGRPPSRGSSSGSLGSKSGKASALGSSSGRASPAGGPGKPVVVAVRAWSSDDSTSDGPKWKIQAATQPQQAQQGGAATEQQQQQQQQ</sequence>
<dbReference type="Proteomes" id="UP000239899">
    <property type="component" value="Unassembled WGS sequence"/>
</dbReference>
<dbReference type="PANTHER" id="PTHR36055">
    <property type="entry name" value="C2H2-LIKE ZINC FINGER PROTEIN"/>
    <property type="match status" value="1"/>
</dbReference>
<accession>A0A2P6TUT5</accession>
<protein>
    <submittedName>
        <fullName evidence="2">Uncharacterized protein</fullName>
    </submittedName>
</protein>
<feature type="compositionally biased region" description="Acidic residues" evidence="1">
    <location>
        <begin position="170"/>
        <end position="180"/>
    </location>
</feature>
<feature type="region of interest" description="Disordered" evidence="1">
    <location>
        <begin position="512"/>
        <end position="642"/>
    </location>
</feature>
<dbReference type="STRING" id="3076.A0A2P6TUT5"/>
<feature type="compositionally biased region" description="Low complexity" evidence="1">
    <location>
        <begin position="684"/>
        <end position="712"/>
    </location>
</feature>
<feature type="region of interest" description="Disordered" evidence="1">
    <location>
        <begin position="845"/>
        <end position="883"/>
    </location>
</feature>
<keyword evidence="3" id="KW-1185">Reference proteome</keyword>
<dbReference type="EMBL" id="LHPG02000006">
    <property type="protein sequence ID" value="PRW57832.1"/>
    <property type="molecule type" value="Genomic_DNA"/>
</dbReference>
<feature type="compositionally biased region" description="Polar residues" evidence="1">
    <location>
        <begin position="135"/>
        <end position="149"/>
    </location>
</feature>
<feature type="compositionally biased region" description="Low complexity" evidence="1">
    <location>
        <begin position="197"/>
        <end position="211"/>
    </location>
</feature>
<feature type="compositionally biased region" description="Polar residues" evidence="1">
    <location>
        <begin position="609"/>
        <end position="620"/>
    </location>
</feature>
<reference evidence="2 3" key="1">
    <citation type="journal article" date="2018" name="Plant J.">
        <title>Genome sequences of Chlorella sorokiniana UTEX 1602 and Micractinium conductrix SAG 241.80: implications to maltose excretion by a green alga.</title>
        <authorList>
            <person name="Arriola M.B."/>
            <person name="Velmurugan N."/>
            <person name="Zhang Y."/>
            <person name="Plunkett M.H."/>
            <person name="Hondzo H."/>
            <person name="Barney B.M."/>
        </authorList>
    </citation>
    <scope>NUCLEOTIDE SEQUENCE [LARGE SCALE GENOMIC DNA]</scope>
    <source>
        <strain evidence="3">UTEX 1602</strain>
    </source>
</reference>
<feature type="compositionally biased region" description="Pro residues" evidence="1">
    <location>
        <begin position="713"/>
        <end position="724"/>
    </location>
</feature>
<evidence type="ECO:0000313" key="3">
    <source>
        <dbReference type="Proteomes" id="UP000239899"/>
    </source>
</evidence>
<proteinExistence type="predicted"/>
<feature type="compositionally biased region" description="Low complexity" evidence="1">
    <location>
        <begin position="245"/>
        <end position="256"/>
    </location>
</feature>
<feature type="region of interest" description="Disordered" evidence="1">
    <location>
        <begin position="896"/>
        <end position="1043"/>
    </location>
</feature>
<comment type="caution">
    <text evidence="2">The sequence shown here is derived from an EMBL/GenBank/DDBJ whole genome shotgun (WGS) entry which is preliminary data.</text>
</comment>
<feature type="compositionally biased region" description="Low complexity" evidence="1">
    <location>
        <begin position="914"/>
        <end position="1001"/>
    </location>
</feature>
<dbReference type="OrthoDB" id="515803at2759"/>
<dbReference type="AlphaFoldDB" id="A0A2P6TUT5"/>
<feature type="compositionally biased region" description="Low complexity" evidence="1">
    <location>
        <begin position="524"/>
        <end position="546"/>
    </location>
</feature>